<protein>
    <submittedName>
        <fullName evidence="3">Uncharacterized protein</fullName>
    </submittedName>
</protein>
<reference evidence="3" key="2">
    <citation type="submission" date="2025-09" db="UniProtKB">
        <authorList>
            <consortium name="Ensembl"/>
        </authorList>
    </citation>
    <scope>IDENTIFICATION</scope>
</reference>
<feature type="transmembrane region" description="Helical" evidence="2">
    <location>
        <begin position="35"/>
        <end position="57"/>
    </location>
</feature>
<sequence length="109" mass="12655">AHFLELLQHVRSSARKEEIAYACTLSKGYTEEKSYAYASIFIMKHNLFFILMHVYFYEQHQQKSTPEMTEQRAAYQLAMRLVQDARNSRPDPGSLHATCPTPGNNDEQQ</sequence>
<keyword evidence="2" id="KW-0812">Transmembrane</keyword>
<keyword evidence="4" id="KW-1185">Reference proteome</keyword>
<evidence type="ECO:0000256" key="2">
    <source>
        <dbReference type="SAM" id="Phobius"/>
    </source>
</evidence>
<keyword evidence="2" id="KW-1133">Transmembrane helix</keyword>
<evidence type="ECO:0000313" key="3">
    <source>
        <dbReference type="Ensembl" id="ENSFALP00000016569.1"/>
    </source>
</evidence>
<proteinExistence type="predicted"/>
<accession>A0A803V1G3</accession>
<feature type="region of interest" description="Disordered" evidence="1">
    <location>
        <begin position="86"/>
        <end position="109"/>
    </location>
</feature>
<evidence type="ECO:0000313" key="4">
    <source>
        <dbReference type="Proteomes" id="UP000016665"/>
    </source>
</evidence>
<evidence type="ECO:0000256" key="1">
    <source>
        <dbReference type="SAM" id="MobiDB-lite"/>
    </source>
</evidence>
<name>A0A803V1G3_FICAL</name>
<dbReference type="Ensembl" id="ENSFALT00000035364.1">
    <property type="protein sequence ID" value="ENSFALP00000016569.1"/>
    <property type="gene ID" value="ENSFALG00000025366.1"/>
</dbReference>
<organism evidence="3 4">
    <name type="scientific">Ficedula albicollis</name>
    <name type="common">Collared flycatcher</name>
    <name type="synonym">Muscicapa albicollis</name>
    <dbReference type="NCBI Taxonomy" id="59894"/>
    <lineage>
        <taxon>Eukaryota</taxon>
        <taxon>Metazoa</taxon>
        <taxon>Chordata</taxon>
        <taxon>Craniata</taxon>
        <taxon>Vertebrata</taxon>
        <taxon>Euteleostomi</taxon>
        <taxon>Archelosauria</taxon>
        <taxon>Archosauria</taxon>
        <taxon>Dinosauria</taxon>
        <taxon>Saurischia</taxon>
        <taxon>Theropoda</taxon>
        <taxon>Coelurosauria</taxon>
        <taxon>Aves</taxon>
        <taxon>Neognathae</taxon>
        <taxon>Neoaves</taxon>
        <taxon>Telluraves</taxon>
        <taxon>Australaves</taxon>
        <taxon>Passeriformes</taxon>
        <taxon>Muscicapidae</taxon>
        <taxon>Ficedula</taxon>
    </lineage>
</organism>
<keyword evidence="2" id="KW-0472">Membrane</keyword>
<dbReference type="Proteomes" id="UP000016665">
    <property type="component" value="Unplaced"/>
</dbReference>
<dbReference type="AlphaFoldDB" id="A0A803V1G3"/>
<dbReference type="GeneTree" id="ENSGT00990000206550"/>
<reference evidence="3" key="1">
    <citation type="submission" date="2025-08" db="UniProtKB">
        <authorList>
            <consortium name="Ensembl"/>
        </authorList>
    </citation>
    <scope>IDENTIFICATION</scope>
</reference>